<sequence length="204" mass="21856">MLTNLHTQQRRQRQGGVFAVEFAMLALLFFLFVFAMIEVARAVYVWNMVHEITRRAARAAAVTDFSNAAALQAVREHAVLRTGPGALPLGGGISDAYVRIDYLSESSGGAALAAVPVTVMPGCPQRNRINCLDDPHGASCIRFVRARLCVPGDGARCERVPYRPVLPLLGVMFPSGAGAVRLPSGSTMAVAESLGYPDNPNFCP</sequence>
<gene>
    <name evidence="3" type="ORF">AKG95_26725</name>
</gene>
<dbReference type="Pfam" id="PF07811">
    <property type="entry name" value="TadE"/>
    <property type="match status" value="1"/>
</dbReference>
<dbReference type="RefSeq" id="WP_071079868.1">
    <property type="nucleotide sequence ID" value="NZ_LFKP01000014.1"/>
</dbReference>
<dbReference type="Proteomes" id="UP000179840">
    <property type="component" value="Unassembled WGS sequence"/>
</dbReference>
<dbReference type="AlphaFoldDB" id="A0A1S1U0Y8"/>
<comment type="caution">
    <text evidence="3">The sequence shown here is derived from an EMBL/GenBank/DDBJ whole genome shotgun (WGS) entry which is preliminary data.</text>
</comment>
<evidence type="ECO:0000259" key="2">
    <source>
        <dbReference type="Pfam" id="PF07811"/>
    </source>
</evidence>
<reference evidence="3 4" key="1">
    <citation type="submission" date="2015-06" db="EMBL/GenBank/DDBJ databases">
        <title>Draft genome sequencing of a biphenyl-degrading bacterium, Janthinobacterium lividum MEG1.</title>
        <authorList>
            <person name="Shimodaira J."/>
            <person name="Hatta T."/>
        </authorList>
    </citation>
    <scope>NUCLEOTIDE SEQUENCE [LARGE SCALE GENOMIC DNA]</scope>
    <source>
        <strain evidence="3 4">MEG1</strain>
    </source>
</reference>
<feature type="transmembrane region" description="Helical" evidence="1">
    <location>
        <begin position="16"/>
        <end position="37"/>
    </location>
</feature>
<dbReference type="EMBL" id="LFKP01000014">
    <property type="protein sequence ID" value="OHV94165.1"/>
    <property type="molecule type" value="Genomic_DNA"/>
</dbReference>
<evidence type="ECO:0000256" key="1">
    <source>
        <dbReference type="SAM" id="Phobius"/>
    </source>
</evidence>
<keyword evidence="1" id="KW-1133">Transmembrane helix</keyword>
<dbReference type="InterPro" id="IPR012495">
    <property type="entry name" value="TadE-like_dom"/>
</dbReference>
<keyword evidence="1" id="KW-0812">Transmembrane</keyword>
<name>A0A1S1U0Y8_9BURK</name>
<keyword evidence="1" id="KW-0472">Membrane</keyword>
<evidence type="ECO:0000313" key="3">
    <source>
        <dbReference type="EMBL" id="OHV94165.1"/>
    </source>
</evidence>
<feature type="domain" description="TadE-like" evidence="2">
    <location>
        <begin position="16"/>
        <end position="58"/>
    </location>
</feature>
<protein>
    <recommendedName>
        <fullName evidence="2">TadE-like domain-containing protein</fullName>
    </recommendedName>
</protein>
<organism evidence="3 4">
    <name type="scientific">Janthinobacterium lividum</name>
    <dbReference type="NCBI Taxonomy" id="29581"/>
    <lineage>
        <taxon>Bacteria</taxon>
        <taxon>Pseudomonadati</taxon>
        <taxon>Pseudomonadota</taxon>
        <taxon>Betaproteobacteria</taxon>
        <taxon>Burkholderiales</taxon>
        <taxon>Oxalobacteraceae</taxon>
        <taxon>Janthinobacterium</taxon>
    </lineage>
</organism>
<evidence type="ECO:0000313" key="4">
    <source>
        <dbReference type="Proteomes" id="UP000179840"/>
    </source>
</evidence>
<accession>A0A1S1U0Y8</accession>
<proteinExistence type="predicted"/>